<protein>
    <submittedName>
        <fullName evidence="2">Uncharacterized protein</fullName>
    </submittedName>
</protein>
<dbReference type="Proteomes" id="UP000008635">
    <property type="component" value="Chromosome"/>
</dbReference>
<keyword evidence="1" id="KW-0812">Transmembrane</keyword>
<reference evidence="3" key="2">
    <citation type="submission" date="2011-01" db="EMBL/GenBank/DDBJ databases">
        <title>The complete genome of Deinococcus maricopensis DSM 21211.</title>
        <authorList>
            <consortium name="US DOE Joint Genome Institute (JGI-PGF)"/>
            <person name="Lucas S."/>
            <person name="Copeland A."/>
            <person name="Lapidus A."/>
            <person name="Goodwin L."/>
            <person name="Pitluck S."/>
            <person name="Kyrpides N."/>
            <person name="Mavromatis K."/>
            <person name="Pagani I."/>
            <person name="Ivanova N."/>
            <person name="Ovchinnikova G."/>
            <person name="Zeytun A."/>
            <person name="Detter J.C."/>
            <person name="Han C."/>
            <person name="Land M."/>
            <person name="Hauser L."/>
            <person name="Markowitz V."/>
            <person name="Cheng J.-F."/>
            <person name="Hugenholtz P."/>
            <person name="Woyke T."/>
            <person name="Wu D."/>
            <person name="Pukall R."/>
            <person name="Gehrich-Schroeter G."/>
            <person name="Brambilla E."/>
            <person name="Klenk H.-P."/>
            <person name="Eisen J.A."/>
        </authorList>
    </citation>
    <scope>NUCLEOTIDE SEQUENCE [LARGE SCALE GENOMIC DNA]</scope>
    <source>
        <strain evidence="3">DSM 21211 / LMG 22137 / NRRL B-23946 / LB-34</strain>
    </source>
</reference>
<keyword evidence="1" id="KW-1133">Transmembrane helix</keyword>
<accession>E8U9G2</accession>
<dbReference type="OrthoDB" id="102112at2"/>
<keyword evidence="1" id="KW-0472">Membrane</keyword>
<dbReference type="AlphaFoldDB" id="E8U9G2"/>
<gene>
    <name evidence="2" type="ordered locus">Deima_2058</name>
</gene>
<dbReference type="KEGG" id="dmr:Deima_2058"/>
<sequence>MTSLTSGARGTSLSLRRFATRLAGTYAILYALTTGLALFAPWARLITWVGQEFLALGLTPNLPANGVLDSAYHFAQAWTVLLIAFVGAALWTLLDRRAAR</sequence>
<reference evidence="2 3" key="1">
    <citation type="journal article" date="2011" name="Stand. Genomic Sci.">
        <title>Complete genome sequence of Deinococcus maricopensis type strain (LB-34).</title>
        <authorList>
            <person name="Pukall R."/>
            <person name="Zeytun A."/>
            <person name="Lucas S."/>
            <person name="Lapidus A."/>
            <person name="Hammon N."/>
            <person name="Deshpande S."/>
            <person name="Nolan M."/>
            <person name="Cheng J.F."/>
            <person name="Pitluck S."/>
            <person name="Liolios K."/>
            <person name="Pagani I."/>
            <person name="Mikhailova N."/>
            <person name="Ivanova N."/>
            <person name="Mavromatis K."/>
            <person name="Pati A."/>
            <person name="Tapia R."/>
            <person name="Han C."/>
            <person name="Goodwin L."/>
            <person name="Chen A."/>
            <person name="Palaniappan K."/>
            <person name="Land M."/>
            <person name="Hauser L."/>
            <person name="Chang Y.J."/>
            <person name="Jeffries C.D."/>
            <person name="Brambilla E.M."/>
            <person name="Rohde M."/>
            <person name="Goker M."/>
            <person name="Detter J.C."/>
            <person name="Woyke T."/>
            <person name="Bristow J."/>
            <person name="Eisen J.A."/>
            <person name="Markowitz V."/>
            <person name="Hugenholtz P."/>
            <person name="Kyrpides N.C."/>
            <person name="Klenk H.P."/>
        </authorList>
    </citation>
    <scope>NUCLEOTIDE SEQUENCE [LARGE SCALE GENOMIC DNA]</scope>
    <source>
        <strain evidence="3">DSM 21211 / LMG 22137 / NRRL B-23946 / LB-34</strain>
    </source>
</reference>
<keyword evidence="3" id="KW-1185">Reference proteome</keyword>
<evidence type="ECO:0000313" key="3">
    <source>
        <dbReference type="Proteomes" id="UP000008635"/>
    </source>
</evidence>
<feature type="transmembrane region" description="Helical" evidence="1">
    <location>
        <begin position="26"/>
        <end position="50"/>
    </location>
</feature>
<name>E8U9G2_DEIML</name>
<evidence type="ECO:0000313" key="2">
    <source>
        <dbReference type="EMBL" id="ADV67701.1"/>
    </source>
</evidence>
<dbReference type="RefSeq" id="WP_013557206.1">
    <property type="nucleotide sequence ID" value="NC_014958.1"/>
</dbReference>
<evidence type="ECO:0000256" key="1">
    <source>
        <dbReference type="SAM" id="Phobius"/>
    </source>
</evidence>
<dbReference type="EMBL" id="CP002454">
    <property type="protein sequence ID" value="ADV67701.1"/>
    <property type="molecule type" value="Genomic_DNA"/>
</dbReference>
<organism evidence="2 3">
    <name type="scientific">Deinococcus maricopensis (strain DSM 21211 / LMG 22137 / NRRL B-23946 / LB-34)</name>
    <dbReference type="NCBI Taxonomy" id="709986"/>
    <lineage>
        <taxon>Bacteria</taxon>
        <taxon>Thermotogati</taxon>
        <taxon>Deinococcota</taxon>
        <taxon>Deinococci</taxon>
        <taxon>Deinococcales</taxon>
        <taxon>Deinococcaceae</taxon>
        <taxon>Deinococcus</taxon>
    </lineage>
</organism>
<feature type="transmembrane region" description="Helical" evidence="1">
    <location>
        <begin position="70"/>
        <end position="94"/>
    </location>
</feature>
<dbReference type="HOGENOM" id="CLU_2301202_0_0_0"/>
<dbReference type="STRING" id="709986.Deima_2058"/>
<proteinExistence type="predicted"/>